<gene>
    <name evidence="1" type="ORF">SAMN02745158_04436</name>
</gene>
<dbReference type="STRING" id="1122155.SAMN02745158_04436"/>
<dbReference type="Proteomes" id="UP000184245">
    <property type="component" value="Unassembled WGS sequence"/>
</dbReference>
<protein>
    <submittedName>
        <fullName evidence="1">Uncharacterized protein</fullName>
    </submittedName>
</protein>
<dbReference type="RefSeq" id="WP_072854920.1">
    <property type="nucleotide sequence ID" value="NZ_FQVI01000058.1"/>
</dbReference>
<dbReference type="EMBL" id="FQVI01000058">
    <property type="protein sequence ID" value="SHF62690.1"/>
    <property type="molecule type" value="Genomic_DNA"/>
</dbReference>
<keyword evidence="2" id="KW-1185">Reference proteome</keyword>
<dbReference type="OrthoDB" id="2087301at2"/>
<dbReference type="AlphaFoldDB" id="A0A1M5D744"/>
<evidence type="ECO:0000313" key="1">
    <source>
        <dbReference type="EMBL" id="SHF62690.1"/>
    </source>
</evidence>
<evidence type="ECO:0000313" key="2">
    <source>
        <dbReference type="Proteomes" id="UP000184245"/>
    </source>
</evidence>
<proteinExistence type="predicted"/>
<accession>A0A1M5D744</accession>
<organism evidence="1 2">
    <name type="scientific">Lactonifactor longoviformis DSM 17459</name>
    <dbReference type="NCBI Taxonomy" id="1122155"/>
    <lineage>
        <taxon>Bacteria</taxon>
        <taxon>Bacillati</taxon>
        <taxon>Bacillota</taxon>
        <taxon>Clostridia</taxon>
        <taxon>Eubacteriales</taxon>
        <taxon>Clostridiaceae</taxon>
        <taxon>Lactonifactor</taxon>
    </lineage>
</organism>
<sequence length="59" mass="6988">MKDEFGRMNNKSQAIRSLDKVRMAHLLHRIKQQPDKYPDTVEAWMEWLNLDSGDTIDTL</sequence>
<reference evidence="1 2" key="1">
    <citation type="submission" date="2016-11" db="EMBL/GenBank/DDBJ databases">
        <authorList>
            <person name="Jaros S."/>
            <person name="Januszkiewicz K."/>
            <person name="Wedrychowicz H."/>
        </authorList>
    </citation>
    <scope>NUCLEOTIDE SEQUENCE [LARGE SCALE GENOMIC DNA]</scope>
    <source>
        <strain evidence="1 2">DSM 17459</strain>
    </source>
</reference>
<name>A0A1M5D744_9CLOT</name>